<name>Q24F27_TETTS</name>
<feature type="transmembrane region" description="Helical" evidence="2">
    <location>
        <begin position="57"/>
        <end position="78"/>
    </location>
</feature>
<dbReference type="GO" id="GO:0007131">
    <property type="term" value="P:reciprocal meiotic recombination"/>
    <property type="evidence" value="ECO:0007669"/>
    <property type="project" value="TreeGrafter"/>
</dbReference>
<dbReference type="Proteomes" id="UP000009168">
    <property type="component" value="Unassembled WGS sequence"/>
</dbReference>
<sequence length="878" mass="103038">MSQIQNHTIEQMQIAEKLFHLNKKKRVKKLKKWLLDIDNFGHQVNLGFEDHLVHKTYLGSFLTIVLFILVAVLIYVSLSDLINKNNPSILRSEMLTDKQDNSLELPHDFVFAIVFQDIKSGMNINPEGIFKLTALNQQFQNNQLSTFEIQLSPCTLDHFTKNSLPLFQSELNKGNALCIRDIDLFQKLKMYGSIEDDIFNNIIFKVENCDQKDQSSPSKCLYSQQQTLEIVNQTKIKIYFTDFLFSPNDFDQPYQIFKRTISSNLQNNQFSQYTLIFTETYIFTDSNYVTTNYKQQKYPTFCQANSYFEPRQDLDTKPLFLFQSSVEPKGILYERSYQKLQIFIGTIGGFMKAIFSFFFFLSAPFVKLSLNTEIVNRIFNFSSKDDDESDLDEDDKKQHHNTHTLNHDTHQATEMKELQTVKHNDVNSIKNQEQKINNPHQNQNIQASIILQPQLNESQIQRQKLKSSILDNSKVQMITKQRGDRVSLTQCNIHQQKFNLCQIDQSKSLKGQENNQSESQIPIRKGRRSTTKLIHNIFKTAIINKDQKEVESLVNLEALENQKAKLDIKKENEEQLAIKSEQKTSKQNLKKTDEDLQKNQEEDFDSVFKKLFKSNEQTLKMKCADYICYFLHKITCGCFKFDKNKQIQNSMRKVGERMDIIFILKKLIEVDKLKMLLLNDDQRKLFDYLPRPVVHLNKREEIKRRKSSTATDINQSLFDKHQGNLYEQWNNMFLLQESGYFQKCVQAYYAFQNIKQKGSKDQLDQRLLEFMDPHKKRFFNTDHPIQEESISVAIVENHNNQQNNQTQQNMIQQARRRSISAYKRPSLIFIPENTSIHTNCDDSRIPNENAIELNFSTDIHRKFQFHTFVSPIGSTTNQ</sequence>
<evidence type="ECO:0000256" key="2">
    <source>
        <dbReference type="SAM" id="Phobius"/>
    </source>
</evidence>
<keyword evidence="2 3" id="KW-0812">Transmembrane</keyword>
<feature type="region of interest" description="Disordered" evidence="1">
    <location>
        <begin position="385"/>
        <end position="411"/>
    </location>
</feature>
<protein>
    <submittedName>
        <fullName evidence="3">Transmembrane protein, putative</fullName>
    </submittedName>
</protein>
<keyword evidence="2" id="KW-1133">Transmembrane helix</keyword>
<evidence type="ECO:0000256" key="1">
    <source>
        <dbReference type="SAM" id="MobiDB-lite"/>
    </source>
</evidence>
<gene>
    <name evidence="3" type="ORF">TTHERM_00945180</name>
</gene>
<dbReference type="RefSeq" id="XP_001026625.1">
    <property type="nucleotide sequence ID" value="XM_001026625.1"/>
</dbReference>
<organism evidence="3 4">
    <name type="scientific">Tetrahymena thermophila (strain SB210)</name>
    <dbReference type="NCBI Taxonomy" id="312017"/>
    <lineage>
        <taxon>Eukaryota</taxon>
        <taxon>Sar</taxon>
        <taxon>Alveolata</taxon>
        <taxon>Ciliophora</taxon>
        <taxon>Intramacronucleata</taxon>
        <taxon>Oligohymenophorea</taxon>
        <taxon>Hymenostomatida</taxon>
        <taxon>Tetrahymenina</taxon>
        <taxon>Tetrahymenidae</taxon>
        <taxon>Tetrahymena</taxon>
    </lineage>
</organism>
<dbReference type="KEGG" id="tet:TTHERM_00945180"/>
<dbReference type="PANTHER" id="PTHR31398">
    <property type="entry name" value="MEIOTIC NUCLEAR DIVISION PROTEIN 1 HOMOLOG"/>
    <property type="match status" value="1"/>
</dbReference>
<reference evidence="4" key="1">
    <citation type="journal article" date="2006" name="PLoS Biol.">
        <title>Macronuclear genome sequence of the ciliate Tetrahymena thermophila, a model eukaryote.</title>
        <authorList>
            <person name="Eisen J.A."/>
            <person name="Coyne R.S."/>
            <person name="Wu M."/>
            <person name="Wu D."/>
            <person name="Thiagarajan M."/>
            <person name="Wortman J.R."/>
            <person name="Badger J.H."/>
            <person name="Ren Q."/>
            <person name="Amedeo P."/>
            <person name="Jones K.M."/>
            <person name="Tallon L.J."/>
            <person name="Delcher A.L."/>
            <person name="Salzberg S.L."/>
            <person name="Silva J.C."/>
            <person name="Haas B.J."/>
            <person name="Majoros W.H."/>
            <person name="Farzad M."/>
            <person name="Carlton J.M."/>
            <person name="Smith R.K. Jr."/>
            <person name="Garg J."/>
            <person name="Pearlman R.E."/>
            <person name="Karrer K.M."/>
            <person name="Sun L."/>
            <person name="Manning G."/>
            <person name="Elde N.C."/>
            <person name="Turkewitz A.P."/>
            <person name="Asai D.J."/>
            <person name="Wilkes D.E."/>
            <person name="Wang Y."/>
            <person name="Cai H."/>
            <person name="Collins K."/>
            <person name="Stewart B.A."/>
            <person name="Lee S.R."/>
            <person name="Wilamowska K."/>
            <person name="Weinberg Z."/>
            <person name="Ruzzo W.L."/>
            <person name="Wloga D."/>
            <person name="Gaertig J."/>
            <person name="Frankel J."/>
            <person name="Tsao C.-C."/>
            <person name="Gorovsky M.A."/>
            <person name="Keeling P.J."/>
            <person name="Waller R.F."/>
            <person name="Patron N.J."/>
            <person name="Cherry J.M."/>
            <person name="Stover N.A."/>
            <person name="Krieger C.J."/>
            <person name="del Toro C."/>
            <person name="Ryder H.F."/>
            <person name="Williamson S.C."/>
            <person name="Barbeau R.A."/>
            <person name="Hamilton E.P."/>
            <person name="Orias E."/>
        </authorList>
    </citation>
    <scope>NUCLEOTIDE SEQUENCE [LARGE SCALE GENOMIC DNA]</scope>
    <source>
        <strain evidence="4">SB210</strain>
    </source>
</reference>
<dbReference type="InParanoid" id="Q24F27"/>
<proteinExistence type="predicted"/>
<dbReference type="GO" id="GO:0005634">
    <property type="term" value="C:nucleus"/>
    <property type="evidence" value="ECO:0007669"/>
    <property type="project" value="TreeGrafter"/>
</dbReference>
<dbReference type="AlphaFoldDB" id="Q24F27"/>
<evidence type="ECO:0000313" key="3">
    <source>
        <dbReference type="EMBL" id="EAS06380.1"/>
    </source>
</evidence>
<keyword evidence="4" id="KW-1185">Reference proteome</keyword>
<dbReference type="GeneID" id="7837232"/>
<accession>Q24F27</accession>
<dbReference type="HOGENOM" id="CLU_009697_0_1_1"/>
<dbReference type="PANTHER" id="PTHR31398:SF0">
    <property type="entry name" value="MEIOTIC NUCLEAR DIVISION PROTEIN 1 HOMOLOG"/>
    <property type="match status" value="1"/>
</dbReference>
<feature type="transmembrane region" description="Helical" evidence="2">
    <location>
        <begin position="342"/>
        <end position="366"/>
    </location>
</feature>
<evidence type="ECO:0000313" key="4">
    <source>
        <dbReference type="Proteomes" id="UP000009168"/>
    </source>
</evidence>
<dbReference type="EMBL" id="GG662297">
    <property type="protein sequence ID" value="EAS06380.1"/>
    <property type="molecule type" value="Genomic_DNA"/>
</dbReference>
<keyword evidence="2" id="KW-0472">Membrane</keyword>